<organism evidence="1 2">
    <name type="scientific">Blastococcus aurantiacus</name>
    <dbReference type="NCBI Taxonomy" id="1550231"/>
    <lineage>
        <taxon>Bacteria</taxon>
        <taxon>Bacillati</taxon>
        <taxon>Actinomycetota</taxon>
        <taxon>Actinomycetes</taxon>
        <taxon>Geodermatophilales</taxon>
        <taxon>Geodermatophilaceae</taxon>
        <taxon>Blastococcus</taxon>
    </lineage>
</organism>
<keyword evidence="2" id="KW-1185">Reference proteome</keyword>
<protein>
    <submittedName>
        <fullName evidence="1">Uncharacterized protein</fullName>
    </submittedName>
</protein>
<sequence>MTAVIHFGHYGAMLVRGSWVRSSVICTALLVAAAGCSGSGPDREAAGSRMDSVLEVPEGAELLGAVFPGAQNGWPGSQEETWDAVLVITGEDPVAVLKDLVAQAEESGFALRSFSPESAACGVLHESVLQCQALTVRDDGSGSYEFNLQWGTFQGAGFSHVLVRRQSRAYDVPSGSVSFETDLPPAPPSIDEWEGPEAGEPVAAPTDAFDTGGAVAILEPGGRVVGPPAHSWSLSGGYGVVVALDDGADADQVVAAYAAQFERFGFEGTVTGTTFEGNRAVAARYNGAGAGDLEAVVVEDANSGRSFLRLSRAND</sequence>
<name>A0A1G7MEP8_9ACTN</name>
<accession>A0A1G7MEP8</accession>
<dbReference type="STRING" id="1550231.SAMN05660662_2668"/>
<evidence type="ECO:0000313" key="2">
    <source>
        <dbReference type="Proteomes" id="UP000199406"/>
    </source>
</evidence>
<reference evidence="2" key="1">
    <citation type="submission" date="2016-10" db="EMBL/GenBank/DDBJ databases">
        <authorList>
            <person name="Varghese N."/>
            <person name="Submissions S."/>
        </authorList>
    </citation>
    <scope>NUCLEOTIDE SEQUENCE [LARGE SCALE GENOMIC DNA]</scope>
    <source>
        <strain evidence="2">DSM 44268</strain>
    </source>
</reference>
<dbReference type="Proteomes" id="UP000199406">
    <property type="component" value="Unassembled WGS sequence"/>
</dbReference>
<gene>
    <name evidence="1" type="ORF">SAMN05660662_2668</name>
</gene>
<dbReference type="AlphaFoldDB" id="A0A1G7MEP8"/>
<dbReference type="EMBL" id="FNBT01000005">
    <property type="protein sequence ID" value="SDF60165.1"/>
    <property type="molecule type" value="Genomic_DNA"/>
</dbReference>
<evidence type="ECO:0000313" key="1">
    <source>
        <dbReference type="EMBL" id="SDF60165.1"/>
    </source>
</evidence>
<proteinExistence type="predicted"/>